<organism evidence="1 2">
    <name type="scientific">Myxococcus xanthus</name>
    <dbReference type="NCBI Taxonomy" id="34"/>
    <lineage>
        <taxon>Bacteria</taxon>
        <taxon>Pseudomonadati</taxon>
        <taxon>Myxococcota</taxon>
        <taxon>Myxococcia</taxon>
        <taxon>Myxococcales</taxon>
        <taxon>Cystobacterineae</taxon>
        <taxon>Myxococcaceae</taxon>
        <taxon>Myxococcus</taxon>
    </lineage>
</organism>
<sequence length="420" mass="45004">MARGPKYPGLQQKFEYVLLEVLAGGKSLKARELIEGAATLAAKFGIGPEELEDLGQNFANYAARAKDGGIIASSGPWGGYQLVSPIATQAPTKQGTNGTAVTAASLPSITGAGGGTSTGRQHWESFLHLPLTVALSAHFSSRVVSLENATDTVRWGNPDILMLRPSPLSRVQEFDPTLEPEAFRVVDVSPECILASIEVKGGLDRDRAKLFTAVAEAAANSRWANEAWLVFIDWDPTEQGLDEDVVSLARSVEVGLLEVRLSGDAHILRTLVHHAAPTRATLRIGELTRERVGILQEAQGLLKLWSQDETTFLDVDRAEQKARLLVQHALGNLRRQKGFTGAGTLSELLSPLQTTEDDRAYVDSMLKAALRTGAIAAGIDVEADLVSVLAEAADNALIKRTADAYRADLAAFGKVVLKIA</sequence>
<evidence type="ECO:0000313" key="1">
    <source>
        <dbReference type="EMBL" id="NOJ81829.1"/>
    </source>
</evidence>
<evidence type="ECO:0000313" key="2">
    <source>
        <dbReference type="Proteomes" id="UP000533080"/>
    </source>
</evidence>
<protein>
    <submittedName>
        <fullName evidence="1">Uncharacterized protein</fullName>
    </submittedName>
</protein>
<dbReference type="RefSeq" id="WP_171443803.1">
    <property type="nucleotide sequence ID" value="NZ_JABFNS010000044.1"/>
</dbReference>
<dbReference type="AlphaFoldDB" id="A0A7Y4IMF2"/>
<proteinExistence type="predicted"/>
<gene>
    <name evidence="1" type="ORF">HNV28_26445</name>
</gene>
<comment type="caution">
    <text evidence="1">The sequence shown here is derived from an EMBL/GenBank/DDBJ whole genome shotgun (WGS) entry which is preliminary data.</text>
</comment>
<reference evidence="1 2" key="1">
    <citation type="submission" date="2020-05" db="EMBL/GenBank/DDBJ databases">
        <authorList>
            <person name="Whitworth D."/>
        </authorList>
    </citation>
    <scope>NUCLEOTIDE SEQUENCE [LARGE SCALE GENOMIC DNA]</scope>
    <source>
        <strain evidence="1 2">AM005</strain>
    </source>
</reference>
<accession>A0A7Y4IMF2</accession>
<dbReference type="EMBL" id="JABFNT010000102">
    <property type="protein sequence ID" value="NOJ81829.1"/>
    <property type="molecule type" value="Genomic_DNA"/>
</dbReference>
<name>A0A7Y4IMF2_MYXXA</name>
<dbReference type="Proteomes" id="UP000533080">
    <property type="component" value="Unassembled WGS sequence"/>
</dbReference>